<organism evidence="3">
    <name type="scientific">Guillardia theta (strain CCMP2712)</name>
    <name type="common">Cryptophyte</name>
    <dbReference type="NCBI Taxonomy" id="905079"/>
    <lineage>
        <taxon>Eukaryota</taxon>
        <taxon>Cryptophyceae</taxon>
        <taxon>Pyrenomonadales</taxon>
        <taxon>Geminigeraceae</taxon>
        <taxon>Guillardia</taxon>
    </lineage>
</organism>
<dbReference type="SUPFAM" id="SSF117281">
    <property type="entry name" value="Kelch motif"/>
    <property type="match status" value="1"/>
</dbReference>
<dbReference type="Gene3D" id="2.120.10.80">
    <property type="entry name" value="Kelch-type beta propeller"/>
    <property type="match status" value="1"/>
</dbReference>
<reference evidence="3 5" key="1">
    <citation type="journal article" date="2012" name="Nature">
        <title>Algal genomes reveal evolutionary mosaicism and the fate of nucleomorphs.</title>
        <authorList>
            <consortium name="DOE Joint Genome Institute"/>
            <person name="Curtis B.A."/>
            <person name="Tanifuji G."/>
            <person name="Burki F."/>
            <person name="Gruber A."/>
            <person name="Irimia M."/>
            <person name="Maruyama S."/>
            <person name="Arias M.C."/>
            <person name="Ball S.G."/>
            <person name="Gile G.H."/>
            <person name="Hirakawa Y."/>
            <person name="Hopkins J.F."/>
            <person name="Kuo A."/>
            <person name="Rensing S.A."/>
            <person name="Schmutz J."/>
            <person name="Symeonidi A."/>
            <person name="Elias M."/>
            <person name="Eveleigh R.J."/>
            <person name="Herman E.K."/>
            <person name="Klute M.J."/>
            <person name="Nakayama T."/>
            <person name="Obornik M."/>
            <person name="Reyes-Prieto A."/>
            <person name="Armbrust E.V."/>
            <person name="Aves S.J."/>
            <person name="Beiko R.G."/>
            <person name="Coutinho P."/>
            <person name="Dacks J.B."/>
            <person name="Durnford D.G."/>
            <person name="Fast N.M."/>
            <person name="Green B.R."/>
            <person name="Grisdale C.J."/>
            <person name="Hempel F."/>
            <person name="Henrissat B."/>
            <person name="Hoppner M.P."/>
            <person name="Ishida K."/>
            <person name="Kim E."/>
            <person name="Koreny L."/>
            <person name="Kroth P.G."/>
            <person name="Liu Y."/>
            <person name="Malik S.B."/>
            <person name="Maier U.G."/>
            <person name="McRose D."/>
            <person name="Mock T."/>
            <person name="Neilson J.A."/>
            <person name="Onodera N.T."/>
            <person name="Poole A.M."/>
            <person name="Pritham E.J."/>
            <person name="Richards T.A."/>
            <person name="Rocap G."/>
            <person name="Roy S.W."/>
            <person name="Sarai C."/>
            <person name="Schaack S."/>
            <person name="Shirato S."/>
            <person name="Slamovits C.H."/>
            <person name="Spencer D.F."/>
            <person name="Suzuki S."/>
            <person name="Worden A.Z."/>
            <person name="Zauner S."/>
            <person name="Barry K."/>
            <person name="Bell C."/>
            <person name="Bharti A.K."/>
            <person name="Crow J.A."/>
            <person name="Grimwood J."/>
            <person name="Kramer R."/>
            <person name="Lindquist E."/>
            <person name="Lucas S."/>
            <person name="Salamov A."/>
            <person name="McFadden G.I."/>
            <person name="Lane C.E."/>
            <person name="Keeling P.J."/>
            <person name="Gray M.W."/>
            <person name="Grigoriev I.V."/>
            <person name="Archibald J.M."/>
        </authorList>
    </citation>
    <scope>NUCLEOTIDE SEQUENCE</scope>
    <source>
        <strain evidence="3 5">CCMP2712</strain>
    </source>
</reference>
<feature type="region of interest" description="Disordered" evidence="1">
    <location>
        <begin position="808"/>
        <end position="830"/>
    </location>
</feature>
<evidence type="ECO:0000259" key="2">
    <source>
        <dbReference type="Pfam" id="PF07699"/>
    </source>
</evidence>
<dbReference type="Gene3D" id="2.10.50.10">
    <property type="entry name" value="Tumor Necrosis Factor Receptor, subunit A, domain 2"/>
    <property type="match status" value="2"/>
</dbReference>
<evidence type="ECO:0000256" key="1">
    <source>
        <dbReference type="SAM" id="MobiDB-lite"/>
    </source>
</evidence>
<proteinExistence type="predicted"/>
<dbReference type="EnsemblProtists" id="EKX39250">
    <property type="protein sequence ID" value="EKX39250"/>
    <property type="gene ID" value="GUITHDRAFT_143656"/>
</dbReference>
<dbReference type="EMBL" id="JH993041">
    <property type="protein sequence ID" value="EKX39250.1"/>
    <property type="molecule type" value="Genomic_DNA"/>
</dbReference>
<reference evidence="5" key="2">
    <citation type="submission" date="2012-11" db="EMBL/GenBank/DDBJ databases">
        <authorList>
            <person name="Kuo A."/>
            <person name="Curtis B.A."/>
            <person name="Tanifuji G."/>
            <person name="Burki F."/>
            <person name="Gruber A."/>
            <person name="Irimia M."/>
            <person name="Maruyama S."/>
            <person name="Arias M.C."/>
            <person name="Ball S.G."/>
            <person name="Gile G.H."/>
            <person name="Hirakawa Y."/>
            <person name="Hopkins J.F."/>
            <person name="Rensing S.A."/>
            <person name="Schmutz J."/>
            <person name="Symeonidi A."/>
            <person name="Elias M."/>
            <person name="Eveleigh R.J."/>
            <person name="Herman E.K."/>
            <person name="Klute M.J."/>
            <person name="Nakayama T."/>
            <person name="Obornik M."/>
            <person name="Reyes-Prieto A."/>
            <person name="Armbrust E.V."/>
            <person name="Aves S.J."/>
            <person name="Beiko R.G."/>
            <person name="Coutinho P."/>
            <person name="Dacks J.B."/>
            <person name="Durnford D.G."/>
            <person name="Fast N.M."/>
            <person name="Green B.R."/>
            <person name="Grisdale C."/>
            <person name="Hempe F."/>
            <person name="Henrissat B."/>
            <person name="Hoppner M.P."/>
            <person name="Ishida K.-I."/>
            <person name="Kim E."/>
            <person name="Koreny L."/>
            <person name="Kroth P.G."/>
            <person name="Liu Y."/>
            <person name="Malik S.-B."/>
            <person name="Maier U.G."/>
            <person name="McRose D."/>
            <person name="Mock T."/>
            <person name="Neilson J.A."/>
            <person name="Onodera N.T."/>
            <person name="Poole A.M."/>
            <person name="Pritham E.J."/>
            <person name="Richards T.A."/>
            <person name="Rocap G."/>
            <person name="Roy S.W."/>
            <person name="Sarai C."/>
            <person name="Schaack S."/>
            <person name="Shirato S."/>
            <person name="Slamovits C.H."/>
            <person name="Spencer D.F."/>
            <person name="Suzuki S."/>
            <person name="Worden A.Z."/>
            <person name="Zauner S."/>
            <person name="Barry K."/>
            <person name="Bell C."/>
            <person name="Bharti A.K."/>
            <person name="Crow J.A."/>
            <person name="Grimwood J."/>
            <person name="Kramer R."/>
            <person name="Lindquist E."/>
            <person name="Lucas S."/>
            <person name="Salamov A."/>
            <person name="McFadden G.I."/>
            <person name="Lane C.E."/>
            <person name="Keeling P.J."/>
            <person name="Gray M.W."/>
            <person name="Grigoriev I.V."/>
            <person name="Archibald J.M."/>
        </authorList>
    </citation>
    <scope>NUCLEOTIDE SEQUENCE</scope>
    <source>
        <strain evidence="5">CCMP2712</strain>
    </source>
</reference>
<dbReference type="AlphaFoldDB" id="L1ITT5"/>
<dbReference type="OrthoDB" id="4062651at2759"/>
<dbReference type="SMART" id="SM01411">
    <property type="entry name" value="Ephrin_rec_like"/>
    <property type="match status" value="3"/>
</dbReference>
<dbReference type="GeneID" id="17295985"/>
<dbReference type="PANTHER" id="PTHR46967">
    <property type="entry name" value="INSULIN-LIKE GROWTH FACTOR BINDING PROTEIN,N-TERMINAL"/>
    <property type="match status" value="1"/>
</dbReference>
<dbReference type="InterPro" id="IPR011641">
    <property type="entry name" value="Tyr-kin_ephrin_A/B_rcpt-like"/>
</dbReference>
<feature type="domain" description="Tyrosine-protein kinase ephrin type A/B receptor-like" evidence="2">
    <location>
        <begin position="450"/>
        <end position="493"/>
    </location>
</feature>
<evidence type="ECO:0000313" key="4">
    <source>
        <dbReference type="EnsemblProtists" id="EKX39250"/>
    </source>
</evidence>
<dbReference type="RefSeq" id="XP_005826230.1">
    <property type="nucleotide sequence ID" value="XM_005826173.1"/>
</dbReference>
<dbReference type="InterPro" id="IPR015915">
    <property type="entry name" value="Kelch-typ_b-propeller"/>
</dbReference>
<evidence type="ECO:0000313" key="5">
    <source>
        <dbReference type="Proteomes" id="UP000011087"/>
    </source>
</evidence>
<dbReference type="HOGENOM" id="CLU_341796_0_0_1"/>
<feature type="domain" description="Tyrosine-protein kinase ephrin type A/B receptor-like" evidence="2">
    <location>
        <begin position="520"/>
        <end position="566"/>
    </location>
</feature>
<sequence>MFCKNCVNCDIPCCSSTDRWARWTISAPWAKRLGHEAVAMRSDLGDRMVVLGGLRVPADMEESRINDVLLGSIRQAPAVGNMSSTNYEVLNDVWESSDGATWREVSFSKVWPARAHFGAVASSSSIMYVFGGLGLDDKGVVLLNDVWRWNFSTYMKSRVMDADISWTLLTASASWTPRGVLGSASLFNKFSMNMSIIVMVGGIQRMENSSEDQAVFRDDVWMSGDGLVWSQVTQKAPWGTRIGFSILSHGRKDNEQLILLGGSKLSSPTSPSSGAAKNDVWASQDGMTWSLITPNSNWRGRQDFAVASDGRQLIVAGGRAIVGTDETIFEDVYASSRECSSSKQTCDAAGMDWLPSNLLERQNFWGKRYGLKMISINESIVSLDKPFTPAEVQLQVAIGGVQQDAEGSLQLVNDVWVSQQRCRTGECKLCEAGKKNEQFGQSTCNECPAGTFSPQAGMTLCSDCKSGTYQDKTGRSTCEECPAGQMQAQSGMSFCSSCIPQHYCPPGSVVALSIRWCLPGYSGEDGRAPCKLCPPGTYQSEDEQSSCLSCPERTNSSAGATSEEECIPLPAREPPCLVLIPTLTPSRCPAPPSYQEVHVQFLPQLRILISASRLNSTQEQFRQAIGAAIGVPPSRIVISSIQGGIVYSGSLLDIPGLLPGEEDEEEVQESSRQDAEERVIDLATMNIALQAANLGVAFRVLLGNGSLAPEVSNLPTTTPAAVTTNVPNSTPLVIHWFDGSSSELKDELASLDKNGTAMGFLICLSLLGCCACVCYCRSCSHTAGKLGSGSGRVMRRIQLQQLPLAFKPHDPNKSEWRALTGNNADMDDLE</sequence>
<dbReference type="PaxDb" id="55529-EKX39250"/>
<protein>
    <recommendedName>
        <fullName evidence="2">Tyrosine-protein kinase ephrin type A/B receptor-like domain-containing protein</fullName>
    </recommendedName>
</protein>
<keyword evidence="5" id="KW-1185">Reference proteome</keyword>
<dbReference type="eggNOG" id="KOG1217">
    <property type="taxonomic scope" value="Eukaryota"/>
</dbReference>
<name>L1ITT5_GUITC</name>
<dbReference type="STRING" id="905079.L1ITT5"/>
<dbReference type="SUPFAM" id="SSF57184">
    <property type="entry name" value="Growth factor receptor domain"/>
    <property type="match status" value="1"/>
</dbReference>
<dbReference type="PANTHER" id="PTHR46967:SF2">
    <property type="entry name" value="SUSHI, VON WILLEBRAND FACTOR TYPE A, EGF AND PENTRAXIN DOMAIN-CONTAINING PROTEIN 1-LIKE"/>
    <property type="match status" value="1"/>
</dbReference>
<dbReference type="Pfam" id="PF07699">
    <property type="entry name" value="Ephrin_rec_like"/>
    <property type="match status" value="2"/>
</dbReference>
<dbReference type="KEGG" id="gtt:GUITHDRAFT_143656"/>
<accession>L1ITT5</accession>
<dbReference type="Proteomes" id="UP000011087">
    <property type="component" value="Unassembled WGS sequence"/>
</dbReference>
<reference evidence="4" key="3">
    <citation type="submission" date="2015-06" db="UniProtKB">
        <authorList>
            <consortium name="EnsemblProtists"/>
        </authorList>
    </citation>
    <scope>IDENTIFICATION</scope>
</reference>
<dbReference type="InterPro" id="IPR009030">
    <property type="entry name" value="Growth_fac_rcpt_cys_sf"/>
</dbReference>
<evidence type="ECO:0000313" key="3">
    <source>
        <dbReference type="EMBL" id="EKX39250.1"/>
    </source>
</evidence>
<gene>
    <name evidence="3" type="ORF">GUITHDRAFT_143656</name>
</gene>